<reference evidence="2" key="2">
    <citation type="submission" date="2024-07" db="EMBL/GenBank/DDBJ databases">
        <title>Streptomyces haneummycinica sp. nov., a new antibiotic-producing actinobacterium isolated from marine sediment.</title>
        <authorList>
            <person name="Uemura M."/>
            <person name="Hamada M."/>
            <person name="Hirano S."/>
            <person name="Kobayashi K."/>
            <person name="Ohshiro T."/>
            <person name="Kobayashi T."/>
            <person name="Terahara T."/>
        </authorList>
    </citation>
    <scope>NUCLEOTIDE SEQUENCE</scope>
    <source>
        <strain evidence="2">KM77-8</strain>
    </source>
</reference>
<protein>
    <submittedName>
        <fullName evidence="2">Uncharacterized protein</fullName>
    </submittedName>
</protein>
<accession>A0AAT9HXU2</accession>
<gene>
    <name evidence="2" type="ORF">SHKM778_84690</name>
</gene>
<feature type="compositionally biased region" description="Basic and acidic residues" evidence="1">
    <location>
        <begin position="87"/>
        <end position="105"/>
    </location>
</feature>
<reference evidence="2" key="1">
    <citation type="submission" date="2024-06" db="EMBL/GenBank/DDBJ databases">
        <authorList>
            <consortium name="consrtm"/>
            <person name="Uemura M."/>
            <person name="Terahara T."/>
        </authorList>
    </citation>
    <scope>NUCLEOTIDE SEQUENCE</scope>
    <source>
        <strain evidence="2">KM77-8</strain>
    </source>
</reference>
<evidence type="ECO:0000256" key="1">
    <source>
        <dbReference type="SAM" id="MobiDB-lite"/>
    </source>
</evidence>
<evidence type="ECO:0000313" key="2">
    <source>
        <dbReference type="EMBL" id="BFO22081.1"/>
    </source>
</evidence>
<organism evidence="2">
    <name type="scientific">Streptomyces haneummycinicus</name>
    <dbReference type="NCBI Taxonomy" id="3074435"/>
    <lineage>
        <taxon>Bacteria</taxon>
        <taxon>Bacillati</taxon>
        <taxon>Actinomycetota</taxon>
        <taxon>Actinomycetes</taxon>
        <taxon>Kitasatosporales</taxon>
        <taxon>Streptomycetaceae</taxon>
        <taxon>Streptomyces</taxon>
    </lineage>
</organism>
<dbReference type="AlphaFoldDB" id="A0AAT9HXU2"/>
<proteinExistence type="predicted"/>
<dbReference type="EMBL" id="AP035768">
    <property type="protein sequence ID" value="BFO22081.1"/>
    <property type="molecule type" value="Genomic_DNA"/>
</dbReference>
<feature type="region of interest" description="Disordered" evidence="1">
    <location>
        <begin position="1"/>
        <end position="105"/>
    </location>
</feature>
<sequence length="105" mass="10590">MDDAGPARGGDGEKRATVSAREPGNDASARDPLALRQAAEHPTADPTALPGSGARVVSRPTGSTRMTPGAQGGADPAGRQDTGGEGGRSEGRDVERDGEASRGRR</sequence>
<name>A0AAT9HXU2_9ACTN</name>